<keyword evidence="1" id="KW-0649">Protein kinase inhibitor</keyword>
<proteinExistence type="predicted"/>
<evidence type="ECO:0008006" key="6">
    <source>
        <dbReference type="Google" id="ProtNLM"/>
    </source>
</evidence>
<reference evidence="4 5" key="1">
    <citation type="submission" date="2019-12" db="EMBL/GenBank/DDBJ databases">
        <authorList>
            <person name="Alioto T."/>
            <person name="Alioto T."/>
            <person name="Gomez Garrido J."/>
        </authorList>
    </citation>
    <scope>NUCLEOTIDE SEQUENCE [LARGE SCALE GENOMIC DNA]</scope>
</reference>
<evidence type="ECO:0000256" key="1">
    <source>
        <dbReference type="ARBA" id="ARBA00023013"/>
    </source>
</evidence>
<comment type="caution">
    <text evidence="4">The sequence shown here is derived from an EMBL/GenBank/DDBJ whole genome shotgun (WGS) entry which is preliminary data.</text>
</comment>
<dbReference type="GO" id="GO:0032875">
    <property type="term" value="P:regulation of DNA endoreduplication"/>
    <property type="evidence" value="ECO:0007669"/>
    <property type="project" value="InterPro"/>
</dbReference>
<accession>A0A8S0U557</accession>
<keyword evidence="5" id="KW-1185">Reference proteome</keyword>
<evidence type="ECO:0000313" key="4">
    <source>
        <dbReference type="EMBL" id="CAA3014159.1"/>
    </source>
</evidence>
<dbReference type="GO" id="GO:0004860">
    <property type="term" value="F:protein kinase inhibitor activity"/>
    <property type="evidence" value="ECO:0007669"/>
    <property type="project" value="UniProtKB-KW"/>
</dbReference>
<dbReference type="AlphaFoldDB" id="A0A8S0U557"/>
<dbReference type="EMBL" id="CACTIH010007471">
    <property type="protein sequence ID" value="CAA3014159.1"/>
    <property type="molecule type" value="Genomic_DNA"/>
</dbReference>
<gene>
    <name evidence="4" type="ORF">OLEA9_A028169</name>
</gene>
<evidence type="ECO:0000256" key="3">
    <source>
        <dbReference type="SAM" id="MobiDB-lite"/>
    </source>
</evidence>
<feature type="region of interest" description="Disordered" evidence="3">
    <location>
        <begin position="27"/>
        <end position="68"/>
    </location>
</feature>
<dbReference type="InterPro" id="IPR040389">
    <property type="entry name" value="SMR"/>
</dbReference>
<sequence length="97" mass="11012">MIYGGKESEGKKWVLSGIVIRAPLKSISKEPMKEESEEDSECSTTPTARESKIPEKLPCPPAPRKRRPTAICHFNGTREFFNPPELESIFIRHTERA</sequence>
<organism evidence="4 5">
    <name type="scientific">Olea europaea subsp. europaea</name>
    <dbReference type="NCBI Taxonomy" id="158383"/>
    <lineage>
        <taxon>Eukaryota</taxon>
        <taxon>Viridiplantae</taxon>
        <taxon>Streptophyta</taxon>
        <taxon>Embryophyta</taxon>
        <taxon>Tracheophyta</taxon>
        <taxon>Spermatophyta</taxon>
        <taxon>Magnoliopsida</taxon>
        <taxon>eudicotyledons</taxon>
        <taxon>Gunneridae</taxon>
        <taxon>Pentapetalae</taxon>
        <taxon>asterids</taxon>
        <taxon>lamiids</taxon>
        <taxon>Lamiales</taxon>
        <taxon>Oleaceae</taxon>
        <taxon>Oleeae</taxon>
        <taxon>Olea</taxon>
    </lineage>
</organism>
<name>A0A8S0U557_OLEEU</name>
<dbReference type="Gramene" id="OE9A028169T1">
    <property type="protein sequence ID" value="OE9A028169C1"/>
    <property type="gene ID" value="OE9A028169"/>
</dbReference>
<protein>
    <recommendedName>
        <fullName evidence="6">Cyclin-dependent protein kinase inhibitor SMR6</fullName>
    </recommendedName>
</protein>
<evidence type="ECO:0000256" key="2">
    <source>
        <dbReference type="ARBA" id="ARBA00023306"/>
    </source>
</evidence>
<dbReference type="OrthoDB" id="1302889at2759"/>
<dbReference type="PANTHER" id="PTHR33142">
    <property type="entry name" value="CYCLIN-DEPENDENT PROTEIN KINASE INHIBITOR SMR13"/>
    <property type="match status" value="1"/>
</dbReference>
<dbReference type="Proteomes" id="UP000594638">
    <property type="component" value="Unassembled WGS sequence"/>
</dbReference>
<dbReference type="PANTHER" id="PTHR33142:SF40">
    <property type="entry name" value="CYCLIN-DEPENDENT PROTEIN KINASE INHIBITOR SMR6"/>
    <property type="match status" value="1"/>
</dbReference>
<keyword evidence="2" id="KW-0131">Cell cycle</keyword>
<evidence type="ECO:0000313" key="5">
    <source>
        <dbReference type="Proteomes" id="UP000594638"/>
    </source>
</evidence>